<dbReference type="InterPro" id="IPR052517">
    <property type="entry name" value="GlcG_carb_metab_protein"/>
</dbReference>
<name>A0ABS0I0J5_9BACT</name>
<accession>A0ABS0I0J5</accession>
<proteinExistence type="predicted"/>
<organism evidence="1 2">
    <name type="scientific">Hymenobacter ruricola</name>
    <dbReference type="NCBI Taxonomy" id="2791023"/>
    <lineage>
        <taxon>Bacteria</taxon>
        <taxon>Pseudomonadati</taxon>
        <taxon>Bacteroidota</taxon>
        <taxon>Cytophagia</taxon>
        <taxon>Cytophagales</taxon>
        <taxon>Hymenobacteraceae</taxon>
        <taxon>Hymenobacter</taxon>
    </lineage>
</organism>
<dbReference type="InterPro" id="IPR038084">
    <property type="entry name" value="PduO/GlcC-like_sf"/>
</dbReference>
<comment type="caution">
    <text evidence="1">The sequence shown here is derived from an EMBL/GenBank/DDBJ whole genome shotgun (WGS) entry which is preliminary data.</text>
</comment>
<gene>
    <name evidence="1" type="ORF">I2H31_05140</name>
</gene>
<evidence type="ECO:0000313" key="1">
    <source>
        <dbReference type="EMBL" id="MBF9220481.1"/>
    </source>
</evidence>
<evidence type="ECO:0000313" key="2">
    <source>
        <dbReference type="Proteomes" id="UP000618931"/>
    </source>
</evidence>
<protein>
    <submittedName>
        <fullName evidence="1">Heme-binding protein</fullName>
    </submittedName>
</protein>
<reference evidence="1 2" key="1">
    <citation type="submission" date="2020-11" db="EMBL/GenBank/DDBJ databases">
        <authorList>
            <person name="Kim M.K."/>
        </authorList>
    </citation>
    <scope>NUCLEOTIDE SEQUENCE [LARGE SCALE GENOMIC DNA]</scope>
    <source>
        <strain evidence="1 2">BT662</strain>
    </source>
</reference>
<keyword evidence="2" id="KW-1185">Reference proteome</keyword>
<dbReference type="PANTHER" id="PTHR34309:SF1">
    <property type="entry name" value="PROTEIN GLCG"/>
    <property type="match status" value="1"/>
</dbReference>
<dbReference type="Proteomes" id="UP000618931">
    <property type="component" value="Unassembled WGS sequence"/>
</dbReference>
<dbReference type="SUPFAM" id="SSF143744">
    <property type="entry name" value="GlcG-like"/>
    <property type="match status" value="1"/>
</dbReference>
<dbReference type="Gene3D" id="3.30.450.150">
    <property type="entry name" value="Haem-degrading domain"/>
    <property type="match status" value="1"/>
</dbReference>
<dbReference type="InterPro" id="IPR005624">
    <property type="entry name" value="PduO/GlcC-like"/>
</dbReference>
<dbReference type="RefSeq" id="WP_196291933.1">
    <property type="nucleotide sequence ID" value="NZ_JADQDM010000002.1"/>
</dbReference>
<dbReference type="PANTHER" id="PTHR34309">
    <property type="entry name" value="SLR1406 PROTEIN"/>
    <property type="match status" value="1"/>
</dbReference>
<dbReference type="Pfam" id="PF03928">
    <property type="entry name" value="HbpS-like"/>
    <property type="match status" value="1"/>
</dbReference>
<sequence length="135" mass="13932">MGITLEQAQTAIQAAHKKALEMGVKMNIAIVDAGANLTAFARMDDAWLGSLDISIKKAKTARFFDMPTGEIGKLAQPGGPLYNIEHSNGGLISFPGGIPIMDSGNRVIGAIGVSGSTVEDDHAVAQAGVDAIQGQ</sequence>
<dbReference type="EMBL" id="JADQDM010000002">
    <property type="protein sequence ID" value="MBF9220481.1"/>
    <property type="molecule type" value="Genomic_DNA"/>
</dbReference>